<keyword evidence="2" id="KW-1185">Reference proteome</keyword>
<name>A0A0C9Y2M8_9AGAM</name>
<protein>
    <submittedName>
        <fullName evidence="1">Uncharacterized protein</fullName>
    </submittedName>
</protein>
<organism evidence="1 2">
    <name type="scientific">Pisolithus microcarpus 441</name>
    <dbReference type="NCBI Taxonomy" id="765257"/>
    <lineage>
        <taxon>Eukaryota</taxon>
        <taxon>Fungi</taxon>
        <taxon>Dikarya</taxon>
        <taxon>Basidiomycota</taxon>
        <taxon>Agaricomycotina</taxon>
        <taxon>Agaricomycetes</taxon>
        <taxon>Agaricomycetidae</taxon>
        <taxon>Boletales</taxon>
        <taxon>Sclerodermatineae</taxon>
        <taxon>Pisolithaceae</taxon>
        <taxon>Pisolithus</taxon>
    </lineage>
</organism>
<sequence length="51" mass="5738">MTGAFNISNTISVLYLTLNFAWTCISSIDLHSASSYPLPEMFSLRFFLNVC</sequence>
<dbReference type="Proteomes" id="UP000054018">
    <property type="component" value="Unassembled WGS sequence"/>
</dbReference>
<reference evidence="1 2" key="1">
    <citation type="submission" date="2014-04" db="EMBL/GenBank/DDBJ databases">
        <authorList>
            <consortium name="DOE Joint Genome Institute"/>
            <person name="Kuo A."/>
            <person name="Kohler A."/>
            <person name="Costa M.D."/>
            <person name="Nagy L.G."/>
            <person name="Floudas D."/>
            <person name="Copeland A."/>
            <person name="Barry K.W."/>
            <person name="Cichocki N."/>
            <person name="Veneault-Fourrey C."/>
            <person name="LaButti K."/>
            <person name="Lindquist E.A."/>
            <person name="Lipzen A."/>
            <person name="Lundell T."/>
            <person name="Morin E."/>
            <person name="Murat C."/>
            <person name="Sun H."/>
            <person name="Tunlid A."/>
            <person name="Henrissat B."/>
            <person name="Grigoriev I.V."/>
            <person name="Hibbett D.S."/>
            <person name="Martin F."/>
            <person name="Nordberg H.P."/>
            <person name="Cantor M.N."/>
            <person name="Hua S.X."/>
        </authorList>
    </citation>
    <scope>NUCLEOTIDE SEQUENCE [LARGE SCALE GENOMIC DNA]</scope>
    <source>
        <strain evidence="1 2">441</strain>
    </source>
</reference>
<dbReference type="HOGENOM" id="CLU_3107243_0_0_1"/>
<reference evidence="2" key="2">
    <citation type="submission" date="2015-01" db="EMBL/GenBank/DDBJ databases">
        <title>Evolutionary Origins and Diversification of the Mycorrhizal Mutualists.</title>
        <authorList>
            <consortium name="DOE Joint Genome Institute"/>
            <consortium name="Mycorrhizal Genomics Consortium"/>
            <person name="Kohler A."/>
            <person name="Kuo A."/>
            <person name="Nagy L.G."/>
            <person name="Floudas D."/>
            <person name="Copeland A."/>
            <person name="Barry K.W."/>
            <person name="Cichocki N."/>
            <person name="Veneault-Fourrey C."/>
            <person name="LaButti K."/>
            <person name="Lindquist E.A."/>
            <person name="Lipzen A."/>
            <person name="Lundell T."/>
            <person name="Morin E."/>
            <person name="Murat C."/>
            <person name="Riley R."/>
            <person name="Ohm R."/>
            <person name="Sun H."/>
            <person name="Tunlid A."/>
            <person name="Henrissat B."/>
            <person name="Grigoriev I.V."/>
            <person name="Hibbett D.S."/>
            <person name="Martin F."/>
        </authorList>
    </citation>
    <scope>NUCLEOTIDE SEQUENCE [LARGE SCALE GENOMIC DNA]</scope>
    <source>
        <strain evidence="2">441</strain>
    </source>
</reference>
<accession>A0A0C9Y2M8</accession>
<gene>
    <name evidence="1" type="ORF">PISMIDRAFT_683641</name>
</gene>
<dbReference type="AlphaFoldDB" id="A0A0C9Y2M8"/>
<evidence type="ECO:0000313" key="2">
    <source>
        <dbReference type="Proteomes" id="UP000054018"/>
    </source>
</evidence>
<evidence type="ECO:0000313" key="1">
    <source>
        <dbReference type="EMBL" id="KIK18955.1"/>
    </source>
</evidence>
<dbReference type="EMBL" id="KN833794">
    <property type="protein sequence ID" value="KIK18955.1"/>
    <property type="molecule type" value="Genomic_DNA"/>
</dbReference>
<proteinExistence type="predicted"/>